<keyword evidence="1" id="KW-0812">Transmembrane</keyword>
<keyword evidence="1" id="KW-0472">Membrane</keyword>
<dbReference type="Gene3D" id="2.60.120.1440">
    <property type="match status" value="1"/>
</dbReference>
<dbReference type="GO" id="GO:0016989">
    <property type="term" value="F:sigma factor antagonist activity"/>
    <property type="evidence" value="ECO:0007669"/>
    <property type="project" value="TreeGrafter"/>
</dbReference>
<evidence type="ECO:0000259" key="3">
    <source>
        <dbReference type="Pfam" id="PF16344"/>
    </source>
</evidence>
<evidence type="ECO:0000313" key="5">
    <source>
        <dbReference type="Proteomes" id="UP001142592"/>
    </source>
</evidence>
<dbReference type="InterPro" id="IPR006860">
    <property type="entry name" value="FecR"/>
</dbReference>
<dbReference type="PANTHER" id="PTHR30273">
    <property type="entry name" value="PERIPLASMIC SIGNAL SENSOR AND SIGMA FACTOR ACTIVATOR FECR-RELATED"/>
    <property type="match status" value="1"/>
</dbReference>
<keyword evidence="5" id="KW-1185">Reference proteome</keyword>
<name>A0A9X3DH71_9SPHI</name>
<gene>
    <name evidence="4" type="ORF">OQZ29_15260</name>
</gene>
<dbReference type="Proteomes" id="UP001142592">
    <property type="component" value="Unassembled WGS sequence"/>
</dbReference>
<feature type="transmembrane region" description="Helical" evidence="1">
    <location>
        <begin position="77"/>
        <end position="95"/>
    </location>
</feature>
<dbReference type="EMBL" id="JAPJUH010000004">
    <property type="protein sequence ID" value="MCX3266115.1"/>
    <property type="molecule type" value="Genomic_DNA"/>
</dbReference>
<evidence type="ECO:0000313" key="4">
    <source>
        <dbReference type="EMBL" id="MCX3266115.1"/>
    </source>
</evidence>
<protein>
    <submittedName>
        <fullName evidence="4">FecR family protein</fullName>
    </submittedName>
</protein>
<keyword evidence="1" id="KW-1133">Transmembrane helix</keyword>
<sequence length="340" mass="38415">MNQKSFNDLLTRYQTGNCTEAEKLWVDKWYHNLNNRNFKDLSSTELDEMQDNIWLKISGAQDEVVKPVKIKKLWPKFAIAASITIAFLIGGLYFANYNPAEEAFISENGDIALISKTNDTDRPIIISLSDNSTVTLKPQANILYPKVFAANKRMVYLKGTAFFSVSKNPKRPFYVYDQKLVVSVLGTSFWVKSSTEKMPAQVAVRTGKVKVQENEKSSLFGLSTEKLARPILLTPNQKGIFNDHKLNKTLVSKPIPLAEAYNVPSNLSYNFKEKSIKDIFETLSEAYGIEIKSDHEQISNYTFTGDLSKKGLYEQLDLICGTISSKYYIQGTSIVVSNKH</sequence>
<dbReference type="Gene3D" id="3.55.50.30">
    <property type="match status" value="1"/>
</dbReference>
<feature type="domain" description="FecR protein" evidence="2">
    <location>
        <begin position="126"/>
        <end position="210"/>
    </location>
</feature>
<dbReference type="PANTHER" id="PTHR30273:SF2">
    <property type="entry name" value="PROTEIN FECR"/>
    <property type="match status" value="1"/>
</dbReference>
<accession>A0A9X3DH71</accession>
<dbReference type="PIRSF" id="PIRSF018266">
    <property type="entry name" value="FecR"/>
    <property type="match status" value="1"/>
</dbReference>
<comment type="caution">
    <text evidence="4">The sequence shown here is derived from an EMBL/GenBank/DDBJ whole genome shotgun (WGS) entry which is preliminary data.</text>
</comment>
<organism evidence="4 5">
    <name type="scientific">Pedobacter agri</name>
    <dbReference type="NCBI Taxonomy" id="454586"/>
    <lineage>
        <taxon>Bacteria</taxon>
        <taxon>Pseudomonadati</taxon>
        <taxon>Bacteroidota</taxon>
        <taxon>Sphingobacteriia</taxon>
        <taxon>Sphingobacteriales</taxon>
        <taxon>Sphingobacteriaceae</taxon>
        <taxon>Pedobacter</taxon>
    </lineage>
</organism>
<dbReference type="AlphaFoldDB" id="A0A9X3DH71"/>
<dbReference type="RefSeq" id="WP_010602248.1">
    <property type="nucleotide sequence ID" value="NZ_JAPJUH010000004.1"/>
</dbReference>
<dbReference type="Pfam" id="PF04773">
    <property type="entry name" value="FecR"/>
    <property type="match status" value="1"/>
</dbReference>
<feature type="domain" description="Protein FecR C-terminal" evidence="3">
    <location>
        <begin position="269"/>
        <end position="336"/>
    </location>
</feature>
<dbReference type="Pfam" id="PF16344">
    <property type="entry name" value="FecR_C"/>
    <property type="match status" value="1"/>
</dbReference>
<evidence type="ECO:0000259" key="2">
    <source>
        <dbReference type="Pfam" id="PF04773"/>
    </source>
</evidence>
<evidence type="ECO:0000256" key="1">
    <source>
        <dbReference type="SAM" id="Phobius"/>
    </source>
</evidence>
<dbReference type="InterPro" id="IPR032508">
    <property type="entry name" value="FecR_C"/>
</dbReference>
<dbReference type="InterPro" id="IPR012373">
    <property type="entry name" value="Ferrdict_sens_TM"/>
</dbReference>
<reference evidence="4" key="1">
    <citation type="submission" date="2022-11" db="EMBL/GenBank/DDBJ databases">
        <authorList>
            <person name="Graham C."/>
            <person name="Newman J.D."/>
        </authorList>
    </citation>
    <scope>NUCLEOTIDE SEQUENCE</scope>
    <source>
        <strain evidence="4">DSM 19486</strain>
    </source>
</reference>
<proteinExistence type="predicted"/>